<reference evidence="8 9" key="1">
    <citation type="submission" date="2018-09" db="EMBL/GenBank/DDBJ databases">
        <title>Gemmobacter lutimaris sp. nov., a marine bacterium isolated from tidal flat.</title>
        <authorList>
            <person name="Lee D.W."/>
            <person name="Yoo Y."/>
            <person name="Kim J.-J."/>
            <person name="Kim B.S."/>
        </authorList>
    </citation>
    <scope>NUCLEOTIDE SEQUENCE [LARGE SCALE GENOMIC DNA]</scope>
    <source>
        <strain evidence="8 9">YJ-T1-11</strain>
    </source>
</reference>
<dbReference type="HAMAP" id="MF_01161">
    <property type="entry name" value="tRNA_Ile_lys_synt"/>
    <property type="match status" value="1"/>
</dbReference>
<dbReference type="GO" id="GO:0005524">
    <property type="term" value="F:ATP binding"/>
    <property type="evidence" value="ECO:0007669"/>
    <property type="project" value="UniProtKB-UniRule"/>
</dbReference>
<comment type="function">
    <text evidence="6">Ligates lysine onto the cytidine present at position 34 of the AUA codon-specific tRNA(Ile) that contains the anticodon CAU, in an ATP-dependent manner. Cytidine is converted to lysidine, thus changing the amino acid specificity of the tRNA from methionine to isoleucine.</text>
</comment>
<dbReference type="PANTHER" id="PTHR43033">
    <property type="entry name" value="TRNA(ILE)-LYSIDINE SYNTHASE-RELATED"/>
    <property type="match status" value="1"/>
</dbReference>
<dbReference type="InterPro" id="IPR012094">
    <property type="entry name" value="tRNA_Ile_lys_synt"/>
</dbReference>
<keyword evidence="4 6" id="KW-0067">ATP-binding</keyword>
<protein>
    <recommendedName>
        <fullName evidence="6">tRNA(Ile)-lysidine synthase</fullName>
        <ecNumber evidence="6">6.3.4.19</ecNumber>
    </recommendedName>
    <alternativeName>
        <fullName evidence="6">tRNA(Ile)-2-lysyl-cytidine synthase</fullName>
    </alternativeName>
    <alternativeName>
        <fullName evidence="6">tRNA(Ile)-lysidine synthetase</fullName>
    </alternativeName>
</protein>
<name>A0A398BQL4_9RHOB</name>
<keyword evidence="6" id="KW-0963">Cytoplasm</keyword>
<evidence type="ECO:0000256" key="5">
    <source>
        <dbReference type="ARBA" id="ARBA00048539"/>
    </source>
</evidence>
<dbReference type="NCBIfam" id="TIGR02432">
    <property type="entry name" value="lysidine_TilS_N"/>
    <property type="match status" value="1"/>
</dbReference>
<accession>A0A398BQL4</accession>
<keyword evidence="3 6" id="KW-0547">Nucleotide-binding</keyword>
<dbReference type="InterPro" id="IPR014729">
    <property type="entry name" value="Rossmann-like_a/b/a_fold"/>
</dbReference>
<comment type="similarity">
    <text evidence="6">Belongs to the tRNA(Ile)-lysidine synthase family.</text>
</comment>
<evidence type="ECO:0000256" key="4">
    <source>
        <dbReference type="ARBA" id="ARBA00022840"/>
    </source>
</evidence>
<comment type="subcellular location">
    <subcellularLocation>
        <location evidence="6">Cytoplasm</location>
    </subcellularLocation>
</comment>
<dbReference type="PANTHER" id="PTHR43033:SF1">
    <property type="entry name" value="TRNA(ILE)-LYSIDINE SYNTHASE-RELATED"/>
    <property type="match status" value="1"/>
</dbReference>
<dbReference type="GO" id="GO:0005737">
    <property type="term" value="C:cytoplasm"/>
    <property type="evidence" value="ECO:0007669"/>
    <property type="project" value="UniProtKB-SubCell"/>
</dbReference>
<evidence type="ECO:0000256" key="1">
    <source>
        <dbReference type="ARBA" id="ARBA00022598"/>
    </source>
</evidence>
<proteinExistence type="inferred from homology"/>
<evidence type="ECO:0000256" key="2">
    <source>
        <dbReference type="ARBA" id="ARBA00022694"/>
    </source>
</evidence>
<dbReference type="GO" id="GO:0032267">
    <property type="term" value="F:tRNA(Ile)-lysidine synthase activity"/>
    <property type="evidence" value="ECO:0007669"/>
    <property type="project" value="UniProtKB-EC"/>
</dbReference>
<keyword evidence="2 6" id="KW-0819">tRNA processing</keyword>
<dbReference type="CDD" id="cd01992">
    <property type="entry name" value="TilS_N"/>
    <property type="match status" value="1"/>
</dbReference>
<dbReference type="EMBL" id="QXXQ01000003">
    <property type="protein sequence ID" value="RID92682.1"/>
    <property type="molecule type" value="Genomic_DNA"/>
</dbReference>
<dbReference type="AlphaFoldDB" id="A0A398BQL4"/>
<dbReference type="Proteomes" id="UP000266649">
    <property type="component" value="Unassembled WGS sequence"/>
</dbReference>
<dbReference type="EC" id="6.3.4.19" evidence="6"/>
<comment type="domain">
    <text evidence="6">The N-terminal region contains the highly conserved SGGXDS motif, predicted to be a P-loop motif involved in ATP binding.</text>
</comment>
<gene>
    <name evidence="6 8" type="primary">tilS</name>
    <name evidence="8" type="ORF">D2N39_08335</name>
</gene>
<comment type="catalytic activity">
    <reaction evidence="5 6">
        <text>cytidine(34) in tRNA(Ile2) + L-lysine + ATP = lysidine(34) in tRNA(Ile2) + AMP + diphosphate + H(+)</text>
        <dbReference type="Rhea" id="RHEA:43744"/>
        <dbReference type="Rhea" id="RHEA-COMP:10625"/>
        <dbReference type="Rhea" id="RHEA-COMP:10670"/>
        <dbReference type="ChEBI" id="CHEBI:15378"/>
        <dbReference type="ChEBI" id="CHEBI:30616"/>
        <dbReference type="ChEBI" id="CHEBI:32551"/>
        <dbReference type="ChEBI" id="CHEBI:33019"/>
        <dbReference type="ChEBI" id="CHEBI:82748"/>
        <dbReference type="ChEBI" id="CHEBI:83665"/>
        <dbReference type="ChEBI" id="CHEBI:456215"/>
        <dbReference type="EC" id="6.3.4.19"/>
    </reaction>
</comment>
<dbReference type="SUPFAM" id="SSF52402">
    <property type="entry name" value="Adenine nucleotide alpha hydrolases-like"/>
    <property type="match status" value="1"/>
</dbReference>
<feature type="domain" description="tRNA(Ile)-lysidine/2-thiocytidine synthase N-terminal" evidence="7">
    <location>
        <begin position="60"/>
        <end position="238"/>
    </location>
</feature>
<dbReference type="Pfam" id="PF01171">
    <property type="entry name" value="ATP_bind_3"/>
    <property type="match status" value="1"/>
</dbReference>
<dbReference type="Gene3D" id="3.40.50.620">
    <property type="entry name" value="HUPs"/>
    <property type="match status" value="1"/>
</dbReference>
<dbReference type="GO" id="GO:0006400">
    <property type="term" value="P:tRNA modification"/>
    <property type="evidence" value="ECO:0007669"/>
    <property type="project" value="UniProtKB-UniRule"/>
</dbReference>
<evidence type="ECO:0000313" key="8">
    <source>
        <dbReference type="EMBL" id="RID92682.1"/>
    </source>
</evidence>
<evidence type="ECO:0000256" key="6">
    <source>
        <dbReference type="HAMAP-Rule" id="MF_01161"/>
    </source>
</evidence>
<dbReference type="InterPro" id="IPR012795">
    <property type="entry name" value="tRNA_Ile_lys_synt_N"/>
</dbReference>
<feature type="binding site" evidence="6">
    <location>
        <begin position="65"/>
        <end position="70"/>
    </location>
    <ligand>
        <name>ATP</name>
        <dbReference type="ChEBI" id="CHEBI:30616"/>
    </ligand>
</feature>
<evidence type="ECO:0000256" key="3">
    <source>
        <dbReference type="ARBA" id="ARBA00022741"/>
    </source>
</evidence>
<organism evidence="8 9">
    <name type="scientific">Gemmobacter lutimaris</name>
    <dbReference type="NCBI Taxonomy" id="2306023"/>
    <lineage>
        <taxon>Bacteria</taxon>
        <taxon>Pseudomonadati</taxon>
        <taxon>Pseudomonadota</taxon>
        <taxon>Alphaproteobacteria</taxon>
        <taxon>Rhodobacterales</taxon>
        <taxon>Paracoccaceae</taxon>
        <taxon>Gemmobacter</taxon>
    </lineage>
</organism>
<keyword evidence="1 6" id="KW-0436">Ligase</keyword>
<evidence type="ECO:0000313" key="9">
    <source>
        <dbReference type="Proteomes" id="UP000266649"/>
    </source>
</evidence>
<keyword evidence="9" id="KW-1185">Reference proteome</keyword>
<dbReference type="InterPro" id="IPR011063">
    <property type="entry name" value="TilS/TtcA_N"/>
</dbReference>
<sequence length="447" mass="48240">MCDLAGSRHALSRFHRRSRGAGQDCGTGLPVTGLTDAALLEAVRHTFDRARSDPAAPFRIGVAVSGGGDSLALLHLLHLVAPDAGYDLHAVTVDHGLRPEAAAEAAQVADFCAGLGLPHDTLRWSGPQPTGNLMDQARRARLDLIAGWARARGIGHVALGHTADDRAESFLMNLARASGLDGLSGMRAVWADAGVIWHRPLLGQTRAALRDYLRGQGIGWIDDPSNDNDRFTRVKARRALRALAPLGITVERLSGTIDNLAVVRATLTGVTAQFARGIREESGALVLPRDLWAGWPEEIRRRLLICVIRWMNGASYPPRAAQIAALAAGLDLGRDATLAGVRFRARGDHVLITREARATMPPVVWGMTWDHRWQVQGPGGESLHIAALGAEGLRQCPDWRQKGPREALIVSPAVWHKDRLIAAPLARNEPEWGATLGPSFGMFILAH</sequence>
<comment type="caution">
    <text evidence="8">The sequence shown here is derived from an EMBL/GenBank/DDBJ whole genome shotgun (WGS) entry which is preliminary data.</text>
</comment>
<evidence type="ECO:0000259" key="7">
    <source>
        <dbReference type="Pfam" id="PF01171"/>
    </source>
</evidence>